<dbReference type="Proteomes" id="UP000694888">
    <property type="component" value="Unplaced"/>
</dbReference>
<dbReference type="SMART" id="SM00072">
    <property type="entry name" value="GuKc"/>
    <property type="match status" value="1"/>
</dbReference>
<feature type="compositionally biased region" description="Acidic residues" evidence="2">
    <location>
        <begin position="60"/>
        <end position="72"/>
    </location>
</feature>
<dbReference type="InterPro" id="IPR008145">
    <property type="entry name" value="GK/Ca_channel_bsu"/>
</dbReference>
<dbReference type="GO" id="GO:0016301">
    <property type="term" value="F:kinase activity"/>
    <property type="evidence" value="ECO:0007669"/>
    <property type="project" value="UniProtKB-KW"/>
</dbReference>
<feature type="compositionally biased region" description="Basic and acidic residues" evidence="2">
    <location>
        <begin position="48"/>
        <end position="59"/>
    </location>
</feature>
<evidence type="ECO:0000256" key="1">
    <source>
        <dbReference type="ARBA" id="ARBA00022679"/>
    </source>
</evidence>
<dbReference type="InterPro" id="IPR008144">
    <property type="entry name" value="Guanylate_kin-like_dom"/>
</dbReference>
<feature type="region of interest" description="Disordered" evidence="2">
    <location>
        <begin position="44"/>
        <end position="77"/>
    </location>
</feature>
<dbReference type="SUPFAM" id="SSF52540">
    <property type="entry name" value="P-loop containing nucleoside triphosphate hydrolases"/>
    <property type="match status" value="1"/>
</dbReference>
<dbReference type="GeneID" id="101862699"/>
<dbReference type="RefSeq" id="XP_005112686.1">
    <property type="nucleotide sequence ID" value="XM_005112629.3"/>
</dbReference>
<dbReference type="PANTHER" id="PTHR23117">
    <property type="entry name" value="GUANYLATE KINASE-RELATED"/>
    <property type="match status" value="1"/>
</dbReference>
<reference evidence="5" key="1">
    <citation type="submission" date="2025-08" db="UniProtKB">
        <authorList>
            <consortium name="RefSeq"/>
        </authorList>
    </citation>
    <scope>IDENTIFICATION</scope>
</reference>
<gene>
    <name evidence="5" type="primary">LOC101862699</name>
</gene>
<dbReference type="Pfam" id="PF14580">
    <property type="entry name" value="LRR_9"/>
    <property type="match status" value="1"/>
</dbReference>
<dbReference type="Pfam" id="PF00625">
    <property type="entry name" value="Guanylate_kin"/>
    <property type="match status" value="1"/>
</dbReference>
<feature type="domain" description="Guanylate kinase-like" evidence="3">
    <location>
        <begin position="388"/>
        <end position="571"/>
    </location>
</feature>
<dbReference type="PANTHER" id="PTHR23117:SF18">
    <property type="entry name" value="LEUCINE-RICH REPEAT AND GUANYLATE KINASE DOMAIN-CONTAINING PROTEIN"/>
    <property type="match status" value="1"/>
</dbReference>
<dbReference type="Gene3D" id="3.80.10.10">
    <property type="entry name" value="Ribonuclease Inhibitor"/>
    <property type="match status" value="2"/>
</dbReference>
<feature type="region of interest" description="Disordered" evidence="2">
    <location>
        <begin position="611"/>
        <end position="641"/>
    </location>
</feature>
<accession>A0ABM0KA93</accession>
<proteinExistence type="predicted"/>
<evidence type="ECO:0000256" key="2">
    <source>
        <dbReference type="SAM" id="MobiDB-lite"/>
    </source>
</evidence>
<evidence type="ECO:0000313" key="4">
    <source>
        <dbReference type="Proteomes" id="UP000694888"/>
    </source>
</evidence>
<evidence type="ECO:0000259" key="3">
    <source>
        <dbReference type="PROSITE" id="PS50052"/>
    </source>
</evidence>
<dbReference type="Gene3D" id="3.40.50.300">
    <property type="entry name" value="P-loop containing nucleotide triphosphate hydrolases"/>
    <property type="match status" value="1"/>
</dbReference>
<dbReference type="CDD" id="cd00071">
    <property type="entry name" value="GMPK"/>
    <property type="match status" value="1"/>
</dbReference>
<dbReference type="InterPro" id="IPR032675">
    <property type="entry name" value="LRR_dom_sf"/>
</dbReference>
<evidence type="ECO:0000313" key="5">
    <source>
        <dbReference type="RefSeq" id="XP_005112686.1"/>
    </source>
</evidence>
<protein>
    <submittedName>
        <fullName evidence="5">Leucine-rich repeat and guanylate kinase domain-containing protein</fullName>
    </submittedName>
</protein>
<feature type="region of interest" description="Disordered" evidence="2">
    <location>
        <begin position="683"/>
        <end position="818"/>
    </location>
</feature>
<dbReference type="InterPro" id="IPR027417">
    <property type="entry name" value="P-loop_NTPase"/>
</dbReference>
<keyword evidence="5" id="KW-0418">Kinase</keyword>
<dbReference type="InterPro" id="IPR001611">
    <property type="entry name" value="Leu-rich_rpt"/>
</dbReference>
<organism evidence="4 5">
    <name type="scientific">Aplysia californica</name>
    <name type="common">California sea hare</name>
    <dbReference type="NCBI Taxonomy" id="6500"/>
    <lineage>
        <taxon>Eukaryota</taxon>
        <taxon>Metazoa</taxon>
        <taxon>Spiralia</taxon>
        <taxon>Lophotrochozoa</taxon>
        <taxon>Mollusca</taxon>
        <taxon>Gastropoda</taxon>
        <taxon>Heterobranchia</taxon>
        <taxon>Euthyneura</taxon>
        <taxon>Tectipleura</taxon>
        <taxon>Aplysiida</taxon>
        <taxon>Aplysioidea</taxon>
        <taxon>Aplysiidae</taxon>
        <taxon>Aplysia</taxon>
    </lineage>
</organism>
<dbReference type="PROSITE" id="PS51450">
    <property type="entry name" value="LRR"/>
    <property type="match status" value="6"/>
</dbReference>
<name>A0ABM0KA93_APLCA</name>
<sequence length="818" mass="91533">MMDPRLNSPYTEENYAQMDSEAALMDPETDILKLDDDVGELQNDEILDTEKPDLPKDDAVDGGEEEADDEGVELSPDGVLDEETVARGLSNLGRSATGDGQVYLNVTIPGFSLTDISLIAEYEHLQKVEIPYNDITDLSPLGKLKFLLVLDASHNRIPTLLDFEPPANLQTVDLSWNKIEEMRDLSAHRNLEKLVLDNNTIPAVQGLEKCKRLKHLSISHNKIKKIQNLNDLPIQHLNLSNNEIRMIENLETLKYLREVNLSGNTIRSLSGLDHNVLLESVDVEDNEVIDIVEINHIKNARNLRDLNLLRNPIQELPDYRLSILFRISRLTTLDRHHVKEQEKVAAINMFDPPREVVASRDHIMHVVYSFLQPSRVWDSTLPNIETPYPMLVLVGPQGSGKKDLSMKLVDEFGDYFGYGISHTTRQPRSDEVAGKDYYFASLEKFEMDIKMGQFIQTYQYCDNWYGLQMESVENVAREGLACVVHMELEGVLTLKNTYFEPRYVLVMPLNAEDHERRLRERGIYTEDQIQKTLKRSDMYVKQNQDHPGFFDMMICSDDITEAYKQMRRLVMDYLGISTTTPVSTAAPYTITDTREVTDAFQGFTGAASSNQMGARTWSKPSIPDSMSQTRGPRVSSGAPVSRGIVEEESIKRRHSAAREVVSGYVPPLYEQLLTNYPKTAPQTVEGQLGLGENGEPRAYSAPINPAEPGVDLGEAGPPASPDSSSSQTSSSSNLSDLDSATELQRGRDGKHNTNSKGLLPTEKVNPLALIDEQGYRSASNTQLPPARPPSAPRPDSKTGVIRPGSNRHVVLPPIQNVA</sequence>
<feature type="compositionally biased region" description="Low complexity" evidence="2">
    <location>
        <begin position="721"/>
        <end position="738"/>
    </location>
</feature>
<feature type="region of interest" description="Disordered" evidence="2">
    <location>
        <begin position="1"/>
        <end position="21"/>
    </location>
</feature>
<keyword evidence="4" id="KW-1185">Reference proteome</keyword>
<dbReference type="SMART" id="SM00365">
    <property type="entry name" value="LRR_SD22"/>
    <property type="match status" value="6"/>
</dbReference>
<dbReference type="SUPFAM" id="SSF52058">
    <property type="entry name" value="L domain-like"/>
    <property type="match status" value="1"/>
</dbReference>
<dbReference type="PROSITE" id="PS50052">
    <property type="entry name" value="GUANYLATE_KINASE_2"/>
    <property type="match status" value="1"/>
</dbReference>
<keyword evidence="1" id="KW-0808">Transferase</keyword>